<accession>A0A840I2B6</accession>
<dbReference type="AlphaFoldDB" id="A0A840I2B6"/>
<evidence type="ECO:0000313" key="2">
    <source>
        <dbReference type="EMBL" id="MBB4658432.1"/>
    </source>
</evidence>
<name>A0A840I2B6_9PROT</name>
<comment type="caution">
    <text evidence="2">The sequence shown here is derived from an EMBL/GenBank/DDBJ whole genome shotgun (WGS) entry which is preliminary data.</text>
</comment>
<evidence type="ECO:0000256" key="1">
    <source>
        <dbReference type="SAM" id="Phobius"/>
    </source>
</evidence>
<protein>
    <submittedName>
        <fullName evidence="2">Uncharacterized protein</fullName>
    </submittedName>
</protein>
<feature type="transmembrane region" description="Helical" evidence="1">
    <location>
        <begin position="88"/>
        <end position="108"/>
    </location>
</feature>
<organism evidence="2 3">
    <name type="scientific">Parvularcula dongshanensis</name>
    <dbReference type="NCBI Taxonomy" id="1173995"/>
    <lineage>
        <taxon>Bacteria</taxon>
        <taxon>Pseudomonadati</taxon>
        <taxon>Pseudomonadota</taxon>
        <taxon>Alphaproteobacteria</taxon>
        <taxon>Parvularculales</taxon>
        <taxon>Parvularculaceae</taxon>
        <taxon>Parvularcula</taxon>
    </lineage>
</organism>
<keyword evidence="3" id="KW-1185">Reference proteome</keyword>
<sequence length="162" mass="17247">MRFLGTIVAWLAASVIAYVLASIASTQVVLSGVESVGRDVPLNVNIDTTVADIAGLRSYFVVILIGFAIAFFVANLVAAMLPALAPIAYPVGGGMAVAVALFIMKSRYGVMPILGAQTELGLWLQIAAGVLGGLAFELFRPRTEEERAQRLDGRLARRRRSV</sequence>
<feature type="transmembrane region" description="Helical" evidence="1">
    <location>
        <begin position="120"/>
        <end position="139"/>
    </location>
</feature>
<keyword evidence="1" id="KW-1133">Transmembrane helix</keyword>
<reference evidence="2 3" key="1">
    <citation type="submission" date="2020-08" db="EMBL/GenBank/DDBJ databases">
        <title>Genomic Encyclopedia of Type Strains, Phase IV (KMG-IV): sequencing the most valuable type-strain genomes for metagenomic binning, comparative biology and taxonomic classification.</title>
        <authorList>
            <person name="Goeker M."/>
        </authorList>
    </citation>
    <scope>NUCLEOTIDE SEQUENCE [LARGE SCALE GENOMIC DNA]</scope>
    <source>
        <strain evidence="2 3">DSM 102850</strain>
    </source>
</reference>
<dbReference type="RefSeq" id="WP_183816252.1">
    <property type="nucleotide sequence ID" value="NZ_JACHOB010000001.1"/>
</dbReference>
<gene>
    <name evidence="2" type="ORF">GGQ59_000932</name>
</gene>
<proteinExistence type="predicted"/>
<keyword evidence="1" id="KW-0812">Transmembrane</keyword>
<dbReference type="Proteomes" id="UP000563524">
    <property type="component" value="Unassembled WGS sequence"/>
</dbReference>
<feature type="transmembrane region" description="Helical" evidence="1">
    <location>
        <begin position="59"/>
        <end position="81"/>
    </location>
</feature>
<evidence type="ECO:0000313" key="3">
    <source>
        <dbReference type="Proteomes" id="UP000563524"/>
    </source>
</evidence>
<keyword evidence="1" id="KW-0472">Membrane</keyword>
<dbReference type="EMBL" id="JACHOB010000001">
    <property type="protein sequence ID" value="MBB4658432.1"/>
    <property type="molecule type" value="Genomic_DNA"/>
</dbReference>